<keyword evidence="2" id="KW-1185">Reference proteome</keyword>
<evidence type="ECO:0000313" key="2">
    <source>
        <dbReference type="Proteomes" id="UP001597502"/>
    </source>
</evidence>
<name>A0ABW5V586_9BACI</name>
<organism evidence="1 2">
    <name type="scientific">Lentibacillus juripiscarius</name>
    <dbReference type="NCBI Taxonomy" id="257446"/>
    <lineage>
        <taxon>Bacteria</taxon>
        <taxon>Bacillati</taxon>
        <taxon>Bacillota</taxon>
        <taxon>Bacilli</taxon>
        <taxon>Bacillales</taxon>
        <taxon>Bacillaceae</taxon>
        <taxon>Lentibacillus</taxon>
    </lineage>
</organism>
<dbReference type="RefSeq" id="WP_382390548.1">
    <property type="nucleotide sequence ID" value="NZ_JBHUNA010000003.1"/>
</dbReference>
<reference evidence="2" key="1">
    <citation type="journal article" date="2019" name="Int. J. Syst. Evol. Microbiol.">
        <title>The Global Catalogue of Microorganisms (GCM) 10K type strain sequencing project: providing services to taxonomists for standard genome sequencing and annotation.</title>
        <authorList>
            <consortium name="The Broad Institute Genomics Platform"/>
            <consortium name="The Broad Institute Genome Sequencing Center for Infectious Disease"/>
            <person name="Wu L."/>
            <person name="Ma J."/>
        </authorList>
    </citation>
    <scope>NUCLEOTIDE SEQUENCE [LARGE SCALE GENOMIC DNA]</scope>
    <source>
        <strain evidence="2">TISTR 1535</strain>
    </source>
</reference>
<gene>
    <name evidence="1" type="ORF">ACFSUO_01995</name>
</gene>
<evidence type="ECO:0008006" key="3">
    <source>
        <dbReference type="Google" id="ProtNLM"/>
    </source>
</evidence>
<dbReference type="Proteomes" id="UP001597502">
    <property type="component" value="Unassembled WGS sequence"/>
</dbReference>
<dbReference type="SUPFAM" id="SSF58064">
    <property type="entry name" value="Influenza hemagglutinin (stalk)"/>
    <property type="match status" value="1"/>
</dbReference>
<comment type="caution">
    <text evidence="1">The sequence shown here is derived from an EMBL/GenBank/DDBJ whole genome shotgun (WGS) entry which is preliminary data.</text>
</comment>
<sequence>MTNEQYDQIMQAIKELHNQMQDGFAKIDKRFEEVDKRFDAMDEKVNKLQDSMDLLA</sequence>
<evidence type="ECO:0000313" key="1">
    <source>
        <dbReference type="EMBL" id="MFD2759760.1"/>
    </source>
</evidence>
<protein>
    <recommendedName>
        <fullName evidence="3">t-SNARE coiled-coil homology domain-containing protein</fullName>
    </recommendedName>
</protein>
<dbReference type="Gene3D" id="3.90.20.10">
    <property type="match status" value="1"/>
</dbReference>
<accession>A0ABW5V586</accession>
<proteinExistence type="predicted"/>
<dbReference type="EMBL" id="JBHUNA010000003">
    <property type="protein sequence ID" value="MFD2759760.1"/>
    <property type="molecule type" value="Genomic_DNA"/>
</dbReference>